<accession>A0ACD5W9B4</accession>
<dbReference type="Proteomes" id="UP001732700">
    <property type="component" value="Chromosome 4A"/>
</dbReference>
<evidence type="ECO:0000313" key="1">
    <source>
        <dbReference type="EnsemblPlants" id="AVESA.00010b.r2.4AG0586250.1.CDS.1"/>
    </source>
</evidence>
<reference evidence="1" key="2">
    <citation type="submission" date="2025-09" db="UniProtKB">
        <authorList>
            <consortium name="EnsemblPlants"/>
        </authorList>
    </citation>
    <scope>IDENTIFICATION</scope>
</reference>
<reference evidence="1" key="1">
    <citation type="submission" date="2021-05" db="EMBL/GenBank/DDBJ databases">
        <authorList>
            <person name="Scholz U."/>
            <person name="Mascher M."/>
            <person name="Fiebig A."/>
        </authorList>
    </citation>
    <scope>NUCLEOTIDE SEQUENCE [LARGE SCALE GENOMIC DNA]</scope>
</reference>
<name>A0ACD5W9B4_AVESA</name>
<protein>
    <submittedName>
        <fullName evidence="1">Uncharacterized protein</fullName>
    </submittedName>
</protein>
<proteinExistence type="predicted"/>
<organism evidence="1 2">
    <name type="scientific">Avena sativa</name>
    <name type="common">Oat</name>
    <dbReference type="NCBI Taxonomy" id="4498"/>
    <lineage>
        <taxon>Eukaryota</taxon>
        <taxon>Viridiplantae</taxon>
        <taxon>Streptophyta</taxon>
        <taxon>Embryophyta</taxon>
        <taxon>Tracheophyta</taxon>
        <taxon>Spermatophyta</taxon>
        <taxon>Magnoliopsida</taxon>
        <taxon>Liliopsida</taxon>
        <taxon>Poales</taxon>
        <taxon>Poaceae</taxon>
        <taxon>BOP clade</taxon>
        <taxon>Pooideae</taxon>
        <taxon>Poodae</taxon>
        <taxon>Poeae</taxon>
        <taxon>Poeae Chloroplast Group 1 (Aveneae type)</taxon>
        <taxon>Aveninae</taxon>
        <taxon>Avena</taxon>
    </lineage>
</organism>
<evidence type="ECO:0000313" key="2">
    <source>
        <dbReference type="Proteomes" id="UP001732700"/>
    </source>
</evidence>
<sequence>MQIFPFRKKTRSSLTKLKKLRAASRSSVSSSMATNPTIVLLPVWGSGHFMPMLEAGKLLLASSSPRAMSLTVLLMPAPTPQATSEIAEHVRREEAAGLDIRFRHLPAVKLPTDHSGIEEFISRTVQLHVPHLRGAISGLACPVAALVVDIFCTPALDVSRQLAVPAYVYFTSSAAMLALLLRAPALHQEEGEGAAVELPGLPAVPRSALPDTMLDSKNPTYSWFVYTGRRYMEANGIIVNTAAELEPRVLAAIGATALPVYPIGPVLAGIGAEAEQPRHECLRWLDSQPRASVLFLCFGSKGFLSTAQAQEIAHGLERSGHRFLLVLRGRPADTSHGARNPSDADLAELLPEGFLGRTKERGLVWPKRAPQKEILAHPSVGGFVTHCGWNSILESLWFGVPMLPWPLGADQHFNAFTSVSDMGVALPLKVDRERGNFVEAAELERAVRSLMGGGGEGAREKAAEMMMVCRKAVEQSGSSSASLRRLSQELIQGPTV</sequence>
<dbReference type="EnsemblPlants" id="AVESA.00010b.r2.4AG0586250.1">
    <property type="protein sequence ID" value="AVESA.00010b.r2.4AG0586250.1.CDS.1"/>
    <property type="gene ID" value="AVESA.00010b.r2.4AG0586250"/>
</dbReference>
<keyword evidence="2" id="KW-1185">Reference proteome</keyword>